<evidence type="ECO:0000256" key="2">
    <source>
        <dbReference type="SAM" id="Phobius"/>
    </source>
</evidence>
<accession>A0A2N7TUX1</accession>
<dbReference type="PANTHER" id="PTHR38043">
    <property type="entry name" value="PROTEIN HEMX"/>
    <property type="match status" value="1"/>
</dbReference>
<dbReference type="PANTHER" id="PTHR38043:SF1">
    <property type="entry name" value="PROTEIN HEMX"/>
    <property type="match status" value="1"/>
</dbReference>
<dbReference type="AlphaFoldDB" id="A0A2N7TUX1"/>
<organism evidence="3 4">
    <name type="scientific">Billgrantia endophytica</name>
    <dbReference type="NCBI Taxonomy" id="2033802"/>
    <lineage>
        <taxon>Bacteria</taxon>
        <taxon>Pseudomonadati</taxon>
        <taxon>Pseudomonadota</taxon>
        <taxon>Gammaproteobacteria</taxon>
        <taxon>Oceanospirillales</taxon>
        <taxon>Halomonadaceae</taxon>
        <taxon>Billgrantia</taxon>
    </lineage>
</organism>
<keyword evidence="2" id="KW-0472">Membrane</keyword>
<dbReference type="InterPro" id="IPR007470">
    <property type="entry name" value="HemX"/>
</dbReference>
<feature type="compositionally biased region" description="Polar residues" evidence="1">
    <location>
        <begin position="54"/>
        <end position="69"/>
    </location>
</feature>
<protein>
    <recommendedName>
        <fullName evidence="5">Uroporphyrin-3 C-methyltransferase</fullName>
    </recommendedName>
</protein>
<keyword evidence="4" id="KW-1185">Reference proteome</keyword>
<dbReference type="Proteomes" id="UP000235803">
    <property type="component" value="Unassembled WGS sequence"/>
</dbReference>
<name>A0A2N7TUX1_9GAMM</name>
<dbReference type="Pfam" id="PF04375">
    <property type="entry name" value="HemX"/>
    <property type="match status" value="1"/>
</dbReference>
<keyword evidence="2" id="KW-0812">Transmembrane</keyword>
<dbReference type="RefSeq" id="WP_102655637.1">
    <property type="nucleotide sequence ID" value="NZ_PNRF01000048.1"/>
</dbReference>
<evidence type="ECO:0000313" key="4">
    <source>
        <dbReference type="Proteomes" id="UP000235803"/>
    </source>
</evidence>
<keyword evidence="2" id="KW-1133">Transmembrane helix</keyword>
<gene>
    <name evidence="3" type="ORF">C1H69_22630</name>
</gene>
<feature type="compositionally biased region" description="Low complexity" evidence="1">
    <location>
        <begin position="106"/>
        <end position="126"/>
    </location>
</feature>
<feature type="compositionally biased region" description="Basic and acidic residues" evidence="1">
    <location>
        <begin position="19"/>
        <end position="32"/>
    </location>
</feature>
<sequence length="505" mass="54140">MSKQSNEQDEQKAPSGEAKATDKTDGTSEKNRSRSSGKPSQPMGGADEPVNAPPNRSGSTSETPPSSQAPEPRPSEKAATGQAGGNTPAGSEKAPEGTSSSATVDKAAAGKGKGQPAAAKPAGDKPVGSDKPATDTSRAAPPDGNRATPPPTATADGGKGGGGKGTLALILVLLLGIGAALFAWQAWDRLDSQQQRLDELEERAGTAATADELGELERRVEAGESERDAELASALETLREEFANYRSEVDGTLDQVLDELSSEQQTDEREWLHAEAAYLLRLANQRLQLERDVEGAAALLRTADARLNEADNPALLSIRRAISSELSILEGVPQVDRTGLYLALNAQQERLAMLPLSRELEEIPARSGMEEAPAGGWQEQLSRFGQELRDLVVIRHHDEALESLITPEQESYLRQSARLVLEQAQLALLQEEQDLYEASLDKVLTLIHGYYDTDRDEVQAVIGRLEALKAETIRPELPDISGSHQALGIFIERRFGSRGERGDDA</sequence>
<dbReference type="OrthoDB" id="5739852at2"/>
<dbReference type="EMBL" id="PNRF01000048">
    <property type="protein sequence ID" value="PMR71980.1"/>
    <property type="molecule type" value="Genomic_DNA"/>
</dbReference>
<proteinExistence type="predicted"/>
<evidence type="ECO:0008006" key="5">
    <source>
        <dbReference type="Google" id="ProtNLM"/>
    </source>
</evidence>
<reference evidence="3 4" key="1">
    <citation type="submission" date="2018-01" db="EMBL/GenBank/DDBJ databases">
        <title>Halomonas endophytica sp. nov., isolated from storage liquid in the stems of Populus euphratica.</title>
        <authorList>
            <person name="Chen C."/>
        </authorList>
    </citation>
    <scope>NUCLEOTIDE SEQUENCE [LARGE SCALE GENOMIC DNA]</scope>
    <source>
        <strain evidence="3 4">MC28</strain>
    </source>
</reference>
<feature type="region of interest" description="Disordered" evidence="1">
    <location>
        <begin position="1"/>
        <end position="161"/>
    </location>
</feature>
<evidence type="ECO:0000313" key="3">
    <source>
        <dbReference type="EMBL" id="PMR71980.1"/>
    </source>
</evidence>
<evidence type="ECO:0000256" key="1">
    <source>
        <dbReference type="SAM" id="MobiDB-lite"/>
    </source>
</evidence>
<comment type="caution">
    <text evidence="3">The sequence shown here is derived from an EMBL/GenBank/DDBJ whole genome shotgun (WGS) entry which is preliminary data.</text>
</comment>
<feature type="transmembrane region" description="Helical" evidence="2">
    <location>
        <begin position="167"/>
        <end position="187"/>
    </location>
</feature>